<feature type="compositionally biased region" description="Basic and acidic residues" evidence="1">
    <location>
        <begin position="10"/>
        <end position="40"/>
    </location>
</feature>
<name>A0ABP0UQK1_9BRYO</name>
<keyword evidence="3" id="KW-1185">Reference proteome</keyword>
<dbReference type="Proteomes" id="UP001497512">
    <property type="component" value="Chromosome 5"/>
</dbReference>
<dbReference type="PANTHER" id="PTHR22601">
    <property type="entry name" value="ISP4 LIKE PROTEIN"/>
    <property type="match status" value="1"/>
</dbReference>
<dbReference type="InterPro" id="IPR004648">
    <property type="entry name" value="Oligpept_transpt"/>
</dbReference>
<protein>
    <submittedName>
        <fullName evidence="2">Uncharacterized protein</fullName>
    </submittedName>
</protein>
<evidence type="ECO:0000313" key="3">
    <source>
        <dbReference type="Proteomes" id="UP001497512"/>
    </source>
</evidence>
<accession>A0ABP0UQK1</accession>
<reference evidence="2" key="1">
    <citation type="submission" date="2024-02" db="EMBL/GenBank/DDBJ databases">
        <authorList>
            <consortium name="ELIXIR-Norway"/>
            <consortium name="Elixir Norway"/>
        </authorList>
    </citation>
    <scope>NUCLEOTIDE SEQUENCE</scope>
</reference>
<evidence type="ECO:0000313" key="2">
    <source>
        <dbReference type="EMBL" id="CAK9226194.1"/>
    </source>
</evidence>
<feature type="compositionally biased region" description="Low complexity" evidence="1">
    <location>
        <begin position="60"/>
        <end position="76"/>
    </location>
</feature>
<evidence type="ECO:0000256" key="1">
    <source>
        <dbReference type="SAM" id="MobiDB-lite"/>
    </source>
</evidence>
<sequence>MGALELSAGELHERWHHEEEEEHKNEEDKRTAEKKDHAREEEQEEEEEEGYASHGSPTVLNLGEGLEGLKALEQGGNVDESPVEQVRQTVPNTDDPSLPVWTFRMWTIGLLFCF</sequence>
<feature type="compositionally biased region" description="Polar residues" evidence="1">
    <location>
        <begin position="86"/>
        <end position="95"/>
    </location>
</feature>
<feature type="region of interest" description="Disordered" evidence="1">
    <location>
        <begin position="1"/>
        <end position="98"/>
    </location>
</feature>
<gene>
    <name evidence="2" type="ORF">CSSPTR1EN2_LOCUS18117</name>
</gene>
<proteinExistence type="predicted"/>
<dbReference type="EMBL" id="OZ019897">
    <property type="protein sequence ID" value="CAK9226194.1"/>
    <property type="molecule type" value="Genomic_DNA"/>
</dbReference>
<feature type="compositionally biased region" description="Acidic residues" evidence="1">
    <location>
        <begin position="41"/>
        <end position="50"/>
    </location>
</feature>
<organism evidence="2 3">
    <name type="scientific">Sphagnum troendelagicum</name>
    <dbReference type="NCBI Taxonomy" id="128251"/>
    <lineage>
        <taxon>Eukaryota</taxon>
        <taxon>Viridiplantae</taxon>
        <taxon>Streptophyta</taxon>
        <taxon>Embryophyta</taxon>
        <taxon>Bryophyta</taxon>
        <taxon>Sphagnophytina</taxon>
        <taxon>Sphagnopsida</taxon>
        <taxon>Sphagnales</taxon>
        <taxon>Sphagnaceae</taxon>
        <taxon>Sphagnum</taxon>
    </lineage>
</organism>